<evidence type="ECO:0000256" key="4">
    <source>
        <dbReference type="ARBA" id="ARBA00030759"/>
    </source>
</evidence>
<feature type="region of interest" description="Disordered" evidence="5">
    <location>
        <begin position="232"/>
        <end position="258"/>
    </location>
</feature>
<dbReference type="AlphaFoldDB" id="A0A5E3ZVR3"/>
<comment type="similarity">
    <text evidence="1">Belongs to the Mg-chelatase subunits D/I family.</text>
</comment>
<dbReference type="EMBL" id="LR584267">
    <property type="protein sequence ID" value="VHN99808.1"/>
    <property type="molecule type" value="Genomic_DNA"/>
</dbReference>
<dbReference type="Gene3D" id="1.10.8.80">
    <property type="entry name" value="Magnesium chelatase subunit I, C-Terminal domain"/>
    <property type="match status" value="1"/>
</dbReference>
<evidence type="ECO:0000256" key="3">
    <source>
        <dbReference type="ARBA" id="ARBA00022840"/>
    </source>
</evidence>
<dbReference type="InterPro" id="IPR041628">
    <property type="entry name" value="ChlI/MoxR_AAA_lid"/>
</dbReference>
<dbReference type="Gene3D" id="3.40.50.300">
    <property type="entry name" value="P-loop containing nucleotide triphosphate hydrolases"/>
    <property type="match status" value="1"/>
</dbReference>
<dbReference type="Proteomes" id="UP000324288">
    <property type="component" value="Chromosome"/>
</dbReference>
<accession>A0A5E3ZVR3</accession>
<dbReference type="GO" id="GO:0005524">
    <property type="term" value="F:ATP binding"/>
    <property type="evidence" value="ECO:0007669"/>
    <property type="project" value="UniProtKB-KW"/>
</dbReference>
<reference evidence="8 9" key="1">
    <citation type="submission" date="2019-04" db="EMBL/GenBank/DDBJ databases">
        <authorList>
            <person name="Seth-Smith MB H."/>
            <person name="Seth-Smith H."/>
        </authorList>
    </citation>
    <scope>NUCLEOTIDE SEQUENCE [LARGE SCALE GENOMIC DNA]</scope>
    <source>
        <strain evidence="8">USB-603019</strain>
    </source>
</reference>
<name>A0A5E3ZVR3_9ACTN</name>
<dbReference type="PANTHER" id="PTHR35023:SF1">
    <property type="entry name" value="MG-PROTOPORPHYRIN IX CHELATASE"/>
    <property type="match status" value="1"/>
</dbReference>
<protein>
    <recommendedName>
        <fullName evidence="4">Mg-protoporphyrin IX chelatase</fullName>
    </recommendedName>
</protein>
<evidence type="ECO:0000313" key="9">
    <source>
        <dbReference type="Proteomes" id="UP000324288"/>
    </source>
</evidence>
<dbReference type="InterPro" id="IPR000523">
    <property type="entry name" value="Mg_chelatse_chII-like_cat_dom"/>
</dbReference>
<dbReference type="RefSeq" id="WP_053961442.1">
    <property type="nucleotide sequence ID" value="NZ_JAWGUT010000021.1"/>
</dbReference>
<feature type="domain" description="Magnesium chelatase ChlI-like catalytic" evidence="6">
    <location>
        <begin position="37"/>
        <end position="103"/>
    </location>
</feature>
<proteinExistence type="inferred from homology"/>
<evidence type="ECO:0000259" key="6">
    <source>
        <dbReference type="Pfam" id="PF01078"/>
    </source>
</evidence>
<dbReference type="Pfam" id="PF01078">
    <property type="entry name" value="Mg_chelatase"/>
    <property type="match status" value="1"/>
</dbReference>
<dbReference type="Pfam" id="PF17863">
    <property type="entry name" value="AAA_lid_2"/>
    <property type="match status" value="1"/>
</dbReference>
<evidence type="ECO:0000256" key="2">
    <source>
        <dbReference type="ARBA" id="ARBA00022741"/>
    </source>
</evidence>
<keyword evidence="2" id="KW-0547">Nucleotide-binding</keyword>
<gene>
    <name evidence="8" type="primary">bchI</name>
    <name evidence="8" type="ORF">LC603019_00227</name>
</gene>
<dbReference type="InterPro" id="IPR027417">
    <property type="entry name" value="P-loop_NTPase"/>
</dbReference>
<evidence type="ECO:0000256" key="5">
    <source>
        <dbReference type="SAM" id="MobiDB-lite"/>
    </source>
</evidence>
<dbReference type="InterPro" id="IPR052989">
    <property type="entry name" value="Mg-chelatase_DI-like"/>
</dbReference>
<keyword evidence="9" id="KW-1185">Reference proteome</keyword>
<dbReference type="PANTHER" id="PTHR35023">
    <property type="entry name" value="CHELATASE-RELATED"/>
    <property type="match status" value="1"/>
</dbReference>
<evidence type="ECO:0000256" key="1">
    <source>
        <dbReference type="ARBA" id="ARBA00005799"/>
    </source>
</evidence>
<feature type="domain" description="ChlI/MoxR AAA lid" evidence="7">
    <location>
        <begin position="182"/>
        <end position="250"/>
    </location>
</feature>
<dbReference type="SUPFAM" id="SSF52540">
    <property type="entry name" value="P-loop containing nucleoside triphosphate hydrolases"/>
    <property type="match status" value="1"/>
</dbReference>
<evidence type="ECO:0000259" key="7">
    <source>
        <dbReference type="Pfam" id="PF17863"/>
    </source>
</evidence>
<keyword evidence="3" id="KW-0067">ATP-binding</keyword>
<evidence type="ECO:0000313" key="8">
    <source>
        <dbReference type="EMBL" id="VHN99808.1"/>
    </source>
</evidence>
<sequence length="258" mass="28346">MAPLLGKAEYPIVELPLGATEDRVVGSLDVAAVLESSKYQFQPGLLSQADGGVLYVDEINLLKDHLVDVLLDAAATGFVHVEREGLSHTAQTSFILVGTMNPEEGELRPQLLDRFGFSVESEPVSDPAQRVEIVRRRLAYDADPSGFTQKWEDSTRQLRARLRTARELLPTVEISDEVVLRISHIATHAGVDGLRADVVMTRAACAHAAWQGRSTVTDEDLREAALLALPHRRRRAPFDPPQMSEDQISELLQASAPP</sequence>
<organism evidence="8 9">
    <name type="scientific">Lawsonella clevelandensis</name>
    <dbReference type="NCBI Taxonomy" id="1528099"/>
    <lineage>
        <taxon>Bacteria</taxon>
        <taxon>Bacillati</taxon>
        <taxon>Actinomycetota</taxon>
        <taxon>Actinomycetes</taxon>
        <taxon>Mycobacteriales</taxon>
        <taxon>Lawsonellaceae</taxon>
        <taxon>Lawsonella</taxon>
    </lineage>
</organism>